<dbReference type="Gene3D" id="2.40.50.140">
    <property type="entry name" value="Nucleic acid-binding proteins"/>
    <property type="match status" value="1"/>
</dbReference>
<dbReference type="InterPro" id="IPR037278">
    <property type="entry name" value="ARFGAP/RecO"/>
</dbReference>
<dbReference type="SUPFAM" id="SSF57863">
    <property type="entry name" value="ArfGap/RecO-like zinc finger"/>
    <property type="match status" value="1"/>
</dbReference>
<keyword evidence="4 7" id="KW-0233">DNA recombination</keyword>
<proteinExistence type="inferred from homology"/>
<evidence type="ECO:0000256" key="7">
    <source>
        <dbReference type="HAMAP-Rule" id="MF_00201"/>
    </source>
</evidence>
<dbReference type="InterPro" id="IPR042242">
    <property type="entry name" value="RecO_C"/>
</dbReference>
<evidence type="ECO:0000313" key="11">
    <source>
        <dbReference type="Proteomes" id="UP000196386"/>
    </source>
</evidence>
<keyword evidence="3 7" id="KW-0227">DNA damage</keyword>
<dbReference type="SUPFAM" id="SSF50249">
    <property type="entry name" value="Nucleic acid-binding proteins"/>
    <property type="match status" value="1"/>
</dbReference>
<evidence type="ECO:0000313" key="12">
    <source>
        <dbReference type="Proteomes" id="UP000260828"/>
    </source>
</evidence>
<dbReference type="Gene3D" id="6.20.220.20">
    <property type="entry name" value="Recombination protein O, zinc-binding domain"/>
    <property type="match status" value="1"/>
</dbReference>
<dbReference type="AlphaFoldDB" id="A0A1Y4MPX8"/>
<evidence type="ECO:0000313" key="9">
    <source>
        <dbReference type="EMBL" id="OUP69671.1"/>
    </source>
</evidence>
<dbReference type="InterPro" id="IPR012340">
    <property type="entry name" value="NA-bd_OB-fold"/>
</dbReference>
<dbReference type="EMBL" id="NFKP01000008">
    <property type="protein sequence ID" value="OUP69671.1"/>
    <property type="molecule type" value="Genomic_DNA"/>
</dbReference>
<evidence type="ECO:0000256" key="4">
    <source>
        <dbReference type="ARBA" id="ARBA00023172"/>
    </source>
</evidence>
<comment type="function">
    <text evidence="7">Involved in DNA repair and RecF pathway recombination.</text>
</comment>
<accession>A0A1Y4MPX8</accession>
<comment type="caution">
    <text evidence="9">The sequence shown here is derived from an EMBL/GenBank/DDBJ whole genome shotgun (WGS) entry which is preliminary data.</text>
</comment>
<name>A0A1Y4MPX8_9FIRM</name>
<dbReference type="EMBL" id="QVME01000004">
    <property type="protein sequence ID" value="RGE67681.1"/>
    <property type="molecule type" value="Genomic_DNA"/>
</dbReference>
<evidence type="ECO:0000256" key="3">
    <source>
        <dbReference type="ARBA" id="ARBA00022763"/>
    </source>
</evidence>
<dbReference type="InterPro" id="IPR003717">
    <property type="entry name" value="RecO"/>
</dbReference>
<dbReference type="HAMAP" id="MF_00201">
    <property type="entry name" value="RecO"/>
    <property type="match status" value="1"/>
</dbReference>
<dbReference type="OrthoDB" id="9797083at2"/>
<reference evidence="10 12" key="3">
    <citation type="submission" date="2018-08" db="EMBL/GenBank/DDBJ databases">
        <title>A genome reference for cultivated species of the human gut microbiota.</title>
        <authorList>
            <person name="Zou Y."/>
            <person name="Xue W."/>
            <person name="Luo G."/>
        </authorList>
    </citation>
    <scope>NUCLEOTIDE SEQUENCE [LARGE SCALE GENOMIC DNA]</scope>
    <source>
        <strain evidence="10 12">TF05-12AC</strain>
    </source>
</reference>
<evidence type="ECO:0000313" key="10">
    <source>
        <dbReference type="EMBL" id="RGE67681.1"/>
    </source>
</evidence>
<evidence type="ECO:0000256" key="5">
    <source>
        <dbReference type="ARBA" id="ARBA00023204"/>
    </source>
</evidence>
<evidence type="ECO:0000256" key="1">
    <source>
        <dbReference type="ARBA" id="ARBA00007452"/>
    </source>
</evidence>
<organism evidence="9 11">
    <name type="scientific">Anaerotruncus colihominis</name>
    <dbReference type="NCBI Taxonomy" id="169435"/>
    <lineage>
        <taxon>Bacteria</taxon>
        <taxon>Bacillati</taxon>
        <taxon>Bacillota</taxon>
        <taxon>Clostridia</taxon>
        <taxon>Eubacteriales</taxon>
        <taxon>Oscillospiraceae</taxon>
        <taxon>Anaerotruncus</taxon>
    </lineage>
</organism>
<dbReference type="PANTHER" id="PTHR33991:SF1">
    <property type="entry name" value="DNA REPAIR PROTEIN RECO"/>
    <property type="match status" value="1"/>
</dbReference>
<evidence type="ECO:0000259" key="8">
    <source>
        <dbReference type="Pfam" id="PF11967"/>
    </source>
</evidence>
<evidence type="ECO:0000256" key="6">
    <source>
        <dbReference type="ARBA" id="ARBA00033409"/>
    </source>
</evidence>
<dbReference type="InterPro" id="IPR022572">
    <property type="entry name" value="DNA_rep/recomb_RecO_N"/>
</dbReference>
<dbReference type="Proteomes" id="UP000260828">
    <property type="component" value="Unassembled WGS sequence"/>
</dbReference>
<keyword evidence="5 7" id="KW-0234">DNA repair</keyword>
<reference evidence="11" key="1">
    <citation type="submission" date="2017-04" db="EMBL/GenBank/DDBJ databases">
        <title>Function of individual gut microbiota members based on whole genome sequencing of pure cultures obtained from chicken caecum.</title>
        <authorList>
            <person name="Medvecky M."/>
            <person name="Cejkova D."/>
            <person name="Polansky O."/>
            <person name="Karasova D."/>
            <person name="Kubasova T."/>
            <person name="Cizek A."/>
            <person name="Rychlik I."/>
        </authorList>
    </citation>
    <scope>NUCLEOTIDE SEQUENCE [LARGE SCALE GENOMIC DNA]</scope>
    <source>
        <strain evidence="11">An175</strain>
    </source>
</reference>
<dbReference type="Pfam" id="PF11967">
    <property type="entry name" value="RecO_N"/>
    <property type="match status" value="1"/>
</dbReference>
<evidence type="ECO:0000256" key="2">
    <source>
        <dbReference type="ARBA" id="ARBA00021310"/>
    </source>
</evidence>
<dbReference type="PANTHER" id="PTHR33991">
    <property type="entry name" value="DNA REPAIR PROTEIN RECO"/>
    <property type="match status" value="1"/>
</dbReference>
<dbReference type="GO" id="GO:0006302">
    <property type="term" value="P:double-strand break repair"/>
    <property type="evidence" value="ECO:0007669"/>
    <property type="project" value="TreeGrafter"/>
</dbReference>
<comment type="similarity">
    <text evidence="1 7">Belongs to the RecO family.</text>
</comment>
<dbReference type="Gene3D" id="1.20.1440.120">
    <property type="entry name" value="Recombination protein O, C-terminal domain"/>
    <property type="match status" value="1"/>
</dbReference>
<dbReference type="NCBIfam" id="TIGR00613">
    <property type="entry name" value="reco"/>
    <property type="match status" value="1"/>
</dbReference>
<sequence>MRRKTPRPRGKTVHITTEAIVLRARSVDEFDCVLTLLTKERGVISAYARGAKKPRGTLRVPTELLSYSCFVLFSNKERYSVDRADLEGVFMGVRGDVCKLSLASYLCELTAETAPRGESAGEYLRLLLNSLYMLDRDKRACAFIKPLYELRLLTMAGYMPNLVACRGCGCFESELIYFLPLTGELACGECIADAPPDQPRMRLSAGVLAAMRHILYAPFERLFAFTLPQEQLVYLGEVTQYYVQVQLDKRFPTLDFYLTIKD</sequence>
<dbReference type="GO" id="GO:0006310">
    <property type="term" value="P:DNA recombination"/>
    <property type="evidence" value="ECO:0007669"/>
    <property type="project" value="UniProtKB-UniRule"/>
</dbReference>
<dbReference type="Pfam" id="PF02565">
    <property type="entry name" value="RecO_C"/>
    <property type="match status" value="1"/>
</dbReference>
<protein>
    <recommendedName>
        <fullName evidence="2 7">DNA repair protein RecO</fullName>
    </recommendedName>
    <alternativeName>
        <fullName evidence="6 7">Recombination protein O</fullName>
    </alternativeName>
</protein>
<dbReference type="Proteomes" id="UP000196386">
    <property type="component" value="Unassembled WGS sequence"/>
</dbReference>
<dbReference type="GO" id="GO:0043590">
    <property type="term" value="C:bacterial nucleoid"/>
    <property type="evidence" value="ECO:0007669"/>
    <property type="project" value="TreeGrafter"/>
</dbReference>
<feature type="domain" description="DNA replication/recombination mediator RecO N-terminal" evidence="8">
    <location>
        <begin position="15"/>
        <end position="86"/>
    </location>
</feature>
<reference evidence="9" key="2">
    <citation type="journal article" date="2018" name="BMC Genomics">
        <title>Whole genome sequencing and function prediction of 133 gut anaerobes isolated from chicken caecum in pure cultures.</title>
        <authorList>
            <person name="Medvecky M."/>
            <person name="Cejkova D."/>
            <person name="Polansky O."/>
            <person name="Karasova D."/>
            <person name="Kubasova T."/>
            <person name="Cizek A."/>
            <person name="Rychlik I."/>
        </authorList>
    </citation>
    <scope>NUCLEOTIDE SEQUENCE</scope>
    <source>
        <strain evidence="9">An175</strain>
    </source>
</reference>
<gene>
    <name evidence="7 10" type="primary">recO</name>
    <name evidence="9" type="ORF">B5F11_08500</name>
    <name evidence="10" type="ORF">DXC40_09315</name>
</gene>